<dbReference type="Pfam" id="PF05545">
    <property type="entry name" value="FixQ"/>
    <property type="match status" value="1"/>
</dbReference>
<dbReference type="Proteomes" id="UP000480684">
    <property type="component" value="Unassembled WGS sequence"/>
</dbReference>
<evidence type="ECO:0000313" key="2">
    <source>
        <dbReference type="EMBL" id="NFV80960.1"/>
    </source>
</evidence>
<gene>
    <name evidence="2" type="ORF">G4223_12650</name>
</gene>
<reference evidence="2 3" key="1">
    <citation type="submission" date="2020-02" db="EMBL/GenBank/DDBJ databases">
        <authorList>
            <person name="Dziuba M."/>
            <person name="Kuznetsov B."/>
            <person name="Mardanov A."/>
            <person name="Ravin N."/>
            <person name="Grouzdev D."/>
        </authorList>
    </citation>
    <scope>NUCLEOTIDE SEQUENCE [LARGE SCALE GENOMIC DNA]</scope>
    <source>
        <strain evidence="2 3">SpK</strain>
    </source>
</reference>
<organism evidence="2 3">
    <name type="scientific">Magnetospirillum aberrantis SpK</name>
    <dbReference type="NCBI Taxonomy" id="908842"/>
    <lineage>
        <taxon>Bacteria</taxon>
        <taxon>Pseudomonadati</taxon>
        <taxon>Pseudomonadota</taxon>
        <taxon>Alphaproteobacteria</taxon>
        <taxon>Rhodospirillales</taxon>
        <taxon>Rhodospirillaceae</taxon>
        <taxon>Magnetospirillum</taxon>
    </lineage>
</organism>
<evidence type="ECO:0000313" key="3">
    <source>
        <dbReference type="Proteomes" id="UP000480684"/>
    </source>
</evidence>
<feature type="transmembrane region" description="Helical" evidence="1">
    <location>
        <begin position="12"/>
        <end position="30"/>
    </location>
</feature>
<keyword evidence="1" id="KW-0472">Membrane</keyword>
<keyword evidence="1" id="KW-1133">Transmembrane helix</keyword>
<evidence type="ECO:0000256" key="1">
    <source>
        <dbReference type="SAM" id="Phobius"/>
    </source>
</evidence>
<dbReference type="CDD" id="cd01324">
    <property type="entry name" value="cbb3_Oxidase_CcoQ"/>
    <property type="match status" value="1"/>
</dbReference>
<comment type="caution">
    <text evidence="2">The sequence shown here is derived from an EMBL/GenBank/DDBJ whole genome shotgun (WGS) entry which is preliminary data.</text>
</comment>
<dbReference type="EMBL" id="JAAIYP010000038">
    <property type="protein sequence ID" value="NFV80960.1"/>
    <property type="molecule type" value="Genomic_DNA"/>
</dbReference>
<protein>
    <submittedName>
        <fullName evidence="2">Cbb3-type cytochrome c oxidase subunit 3</fullName>
    </submittedName>
</protein>
<name>A0A7C9QUI7_9PROT</name>
<keyword evidence="1" id="KW-0812">Transmembrane</keyword>
<keyword evidence="3" id="KW-1185">Reference proteome</keyword>
<sequence length="53" mass="6420">MLETFVNDVLRPLWGLWMMVLFLGIVFWAFRPKNKGRFESYGDIPLRDDDKER</sequence>
<dbReference type="InterPro" id="IPR008621">
    <property type="entry name" value="Cbb3-typ_cyt_oxidase_comp"/>
</dbReference>
<proteinExistence type="predicted"/>
<accession>A0A7C9QUI7</accession>
<dbReference type="AlphaFoldDB" id="A0A7C9QUI7"/>